<protein>
    <submittedName>
        <fullName evidence="2">Uncharacterized protein</fullName>
    </submittedName>
</protein>
<dbReference type="AlphaFoldDB" id="A0AAV1SQ02"/>
<evidence type="ECO:0000256" key="1">
    <source>
        <dbReference type="SAM" id="MobiDB-lite"/>
    </source>
</evidence>
<reference evidence="2 3" key="1">
    <citation type="submission" date="2024-01" db="EMBL/GenBank/DDBJ databases">
        <authorList>
            <person name="Waweru B."/>
        </authorList>
    </citation>
    <scope>NUCLEOTIDE SEQUENCE [LARGE SCALE GENOMIC DNA]</scope>
</reference>
<name>A0AAV1SQ02_9ROSI</name>
<accession>A0AAV1SQ02</accession>
<organism evidence="2 3">
    <name type="scientific">Dovyalis caffra</name>
    <dbReference type="NCBI Taxonomy" id="77055"/>
    <lineage>
        <taxon>Eukaryota</taxon>
        <taxon>Viridiplantae</taxon>
        <taxon>Streptophyta</taxon>
        <taxon>Embryophyta</taxon>
        <taxon>Tracheophyta</taxon>
        <taxon>Spermatophyta</taxon>
        <taxon>Magnoliopsida</taxon>
        <taxon>eudicotyledons</taxon>
        <taxon>Gunneridae</taxon>
        <taxon>Pentapetalae</taxon>
        <taxon>rosids</taxon>
        <taxon>fabids</taxon>
        <taxon>Malpighiales</taxon>
        <taxon>Salicaceae</taxon>
        <taxon>Flacourtieae</taxon>
        <taxon>Dovyalis</taxon>
    </lineage>
</organism>
<dbReference type="Gene3D" id="3.80.10.10">
    <property type="entry name" value="Ribonuclease Inhibitor"/>
    <property type="match status" value="1"/>
</dbReference>
<keyword evidence="3" id="KW-1185">Reference proteome</keyword>
<feature type="region of interest" description="Disordered" evidence="1">
    <location>
        <begin position="58"/>
        <end position="79"/>
    </location>
</feature>
<proteinExistence type="predicted"/>
<dbReference type="InterPro" id="IPR032675">
    <property type="entry name" value="LRR_dom_sf"/>
</dbReference>
<evidence type="ECO:0000313" key="3">
    <source>
        <dbReference type="Proteomes" id="UP001314170"/>
    </source>
</evidence>
<dbReference type="Proteomes" id="UP001314170">
    <property type="component" value="Unassembled WGS sequence"/>
</dbReference>
<dbReference type="EMBL" id="CAWUPB010001194">
    <property type="protein sequence ID" value="CAK7354258.1"/>
    <property type="molecule type" value="Genomic_DNA"/>
</dbReference>
<gene>
    <name evidence="2" type="ORF">DCAF_LOCUS25145</name>
</gene>
<evidence type="ECO:0000313" key="2">
    <source>
        <dbReference type="EMBL" id="CAK7354258.1"/>
    </source>
</evidence>
<sequence length="79" mass="8908">MSLTKLKKVKHRSCHKIENLPPFGKLPSLEFLDVSYMDEVIKVGHELLGLQIDDRDNAKTRKESKGEMASPSNIIAFPS</sequence>
<comment type="caution">
    <text evidence="2">The sequence shown here is derived from an EMBL/GenBank/DDBJ whole genome shotgun (WGS) entry which is preliminary data.</text>
</comment>